<evidence type="ECO:0000313" key="5">
    <source>
        <dbReference type="Proteomes" id="UP000034516"/>
    </source>
</evidence>
<evidence type="ECO:0000259" key="3">
    <source>
        <dbReference type="Pfam" id="PF12850"/>
    </source>
</evidence>
<protein>
    <recommendedName>
        <fullName evidence="2">Phosphoesterase</fullName>
        <ecNumber evidence="2">3.1.4.-</ecNumber>
    </recommendedName>
</protein>
<dbReference type="InterPro" id="IPR024654">
    <property type="entry name" value="Calcineurin-like_PHP_lpxH"/>
</dbReference>
<dbReference type="GO" id="GO:0016787">
    <property type="term" value="F:hydrolase activity"/>
    <property type="evidence" value="ECO:0007669"/>
    <property type="project" value="UniProtKB-UniRule"/>
</dbReference>
<dbReference type="Gene3D" id="3.60.21.10">
    <property type="match status" value="1"/>
</dbReference>
<name>A0A0G0Z2F8_9BACT</name>
<reference evidence="4 5" key="1">
    <citation type="journal article" date="2015" name="Nature">
        <title>rRNA introns, odd ribosomes, and small enigmatic genomes across a large radiation of phyla.</title>
        <authorList>
            <person name="Brown C.T."/>
            <person name="Hug L.A."/>
            <person name="Thomas B.C."/>
            <person name="Sharon I."/>
            <person name="Castelle C.J."/>
            <person name="Singh A."/>
            <person name="Wilkins M.J."/>
            <person name="Williams K.H."/>
            <person name="Banfield J.F."/>
        </authorList>
    </citation>
    <scope>NUCLEOTIDE SEQUENCE [LARGE SCALE GENOMIC DNA]</scope>
</reference>
<feature type="domain" description="Calcineurin-like phosphoesterase" evidence="3">
    <location>
        <begin position="1"/>
        <end position="155"/>
    </location>
</feature>
<dbReference type="EC" id="3.1.4.-" evidence="2"/>
<gene>
    <name evidence="4" type="ORF">UV02_C0005G0006</name>
</gene>
<dbReference type="InterPro" id="IPR053193">
    <property type="entry name" value="MetalloPDE_YfcE-like"/>
</dbReference>
<dbReference type="Pfam" id="PF12850">
    <property type="entry name" value="Metallophos_2"/>
    <property type="match status" value="1"/>
</dbReference>
<accession>A0A0G0Z2F8</accession>
<dbReference type="GO" id="GO:0046872">
    <property type="term" value="F:metal ion binding"/>
    <property type="evidence" value="ECO:0007669"/>
    <property type="project" value="UniProtKB-KW"/>
</dbReference>
<proteinExistence type="inferred from homology"/>
<dbReference type="InterPro" id="IPR029052">
    <property type="entry name" value="Metallo-depent_PP-like"/>
</dbReference>
<evidence type="ECO:0000256" key="1">
    <source>
        <dbReference type="ARBA" id="ARBA00008950"/>
    </source>
</evidence>
<keyword evidence="2" id="KW-0479">Metal-binding</keyword>
<dbReference type="PANTHER" id="PTHR43165">
    <property type="entry name" value="METALLOPHOSPHOESTERASE"/>
    <property type="match status" value="1"/>
</dbReference>
<dbReference type="InterPro" id="IPR000979">
    <property type="entry name" value="Phosphodiesterase_MJ0936/Vps29"/>
</dbReference>
<evidence type="ECO:0000313" key="4">
    <source>
        <dbReference type="EMBL" id="KKS42975.1"/>
    </source>
</evidence>
<dbReference type="PANTHER" id="PTHR43165:SF1">
    <property type="entry name" value="PHOSPHODIESTERASE MJ0936"/>
    <property type="match status" value="1"/>
</dbReference>
<sequence>MLISIISDMHDNLVNLEKFLAWAKANKVEQLFVLGDICAPATLKEILAPGFSGKIHIVYGNVADRENEMKVAQNFSHLIHYGDLAEFEIDRRKIALTHYPNIAKELAQTAKYDFIFYGHSHQPWIEHIGKTIVSNPGTLAGMFYKATFAIWDTATGKLELKILELIK</sequence>
<organism evidence="4 5">
    <name type="scientific">Candidatus Kuenenbacteria bacterium GW2011_GWA2_42_15</name>
    <dbReference type="NCBI Taxonomy" id="1618677"/>
    <lineage>
        <taxon>Bacteria</taxon>
        <taxon>Candidatus Kueneniibacteriota</taxon>
    </lineage>
</organism>
<evidence type="ECO:0000256" key="2">
    <source>
        <dbReference type="RuleBase" id="RU362039"/>
    </source>
</evidence>
<dbReference type="Proteomes" id="UP000034516">
    <property type="component" value="Unassembled WGS sequence"/>
</dbReference>
<dbReference type="NCBIfam" id="TIGR00040">
    <property type="entry name" value="yfcE"/>
    <property type="match status" value="1"/>
</dbReference>
<dbReference type="AlphaFoldDB" id="A0A0G0Z2F8"/>
<dbReference type="EMBL" id="LCCW01000005">
    <property type="protein sequence ID" value="KKS42975.1"/>
    <property type="molecule type" value="Genomic_DNA"/>
</dbReference>
<comment type="caution">
    <text evidence="4">The sequence shown here is derived from an EMBL/GenBank/DDBJ whole genome shotgun (WGS) entry which is preliminary data.</text>
</comment>
<comment type="similarity">
    <text evidence="1 2">Belongs to the metallophosphoesterase superfamily. YfcE family.</text>
</comment>
<dbReference type="SUPFAM" id="SSF56300">
    <property type="entry name" value="Metallo-dependent phosphatases"/>
    <property type="match status" value="1"/>
</dbReference>
<comment type="cofactor">
    <cofactor evidence="2">
        <name>a divalent metal cation</name>
        <dbReference type="ChEBI" id="CHEBI:60240"/>
    </cofactor>
</comment>